<keyword evidence="2" id="KW-1185">Reference proteome</keyword>
<name>A0A2Z4UCV9_9FIRM</name>
<accession>A0A2Z4UCV9</accession>
<sequence length="61" mass="7428">MWQQADIHYTTHAKKKKPALPTTSFFFMGFQTLYMQYSVRRFYTAYILHIHAVNSYSYLKR</sequence>
<reference evidence="2" key="1">
    <citation type="submission" date="2018-06" db="EMBL/GenBank/DDBJ databases">
        <title>Description of Blautia argi sp. nov., a new anaerobic isolated from dog feces.</title>
        <authorList>
            <person name="Chang Y.-H."/>
            <person name="Paek J."/>
            <person name="Shin Y."/>
        </authorList>
    </citation>
    <scope>NUCLEOTIDE SEQUENCE [LARGE SCALE GENOMIC DNA]</scope>
    <source>
        <strain evidence="2">KCTC 15426</strain>
    </source>
</reference>
<organism evidence="1 2">
    <name type="scientific">Blautia argi</name>
    <dbReference type="NCBI Taxonomy" id="1912897"/>
    <lineage>
        <taxon>Bacteria</taxon>
        <taxon>Bacillati</taxon>
        <taxon>Bacillota</taxon>
        <taxon>Clostridia</taxon>
        <taxon>Lachnospirales</taxon>
        <taxon>Lachnospiraceae</taxon>
        <taxon>Blautia</taxon>
    </lineage>
</organism>
<gene>
    <name evidence="1" type="ORF">DQQ01_12455</name>
</gene>
<dbReference type="EMBL" id="CP030280">
    <property type="protein sequence ID" value="AWY98818.1"/>
    <property type="molecule type" value="Genomic_DNA"/>
</dbReference>
<dbReference type="KEGG" id="blau:DQQ01_12455"/>
<evidence type="ECO:0000313" key="2">
    <source>
        <dbReference type="Proteomes" id="UP000250003"/>
    </source>
</evidence>
<dbReference type="AlphaFoldDB" id="A0A2Z4UCV9"/>
<proteinExistence type="predicted"/>
<evidence type="ECO:0000313" key="1">
    <source>
        <dbReference type="EMBL" id="AWY98818.1"/>
    </source>
</evidence>
<dbReference type="Proteomes" id="UP000250003">
    <property type="component" value="Chromosome"/>
</dbReference>
<protein>
    <submittedName>
        <fullName evidence="1">Uncharacterized protein</fullName>
    </submittedName>
</protein>